<keyword evidence="1" id="KW-0378">Hydrolase</keyword>
<dbReference type="RefSeq" id="WP_306074585.1">
    <property type="nucleotide sequence ID" value="NZ_JAROBZ020000002.1"/>
</dbReference>
<dbReference type="Proteomes" id="UP001241748">
    <property type="component" value="Unassembled WGS sequence"/>
</dbReference>
<evidence type="ECO:0000313" key="2">
    <source>
        <dbReference type="Proteomes" id="UP001241748"/>
    </source>
</evidence>
<proteinExistence type="predicted"/>
<reference evidence="1 2" key="1">
    <citation type="submission" date="2024-05" db="EMBL/GenBank/DDBJ databases">
        <authorList>
            <person name="Venkateswaran K."/>
        </authorList>
    </citation>
    <scope>NUCLEOTIDE SEQUENCE [LARGE SCALE GENOMIC DNA]</scope>
    <source>
        <strain evidence="1 2">179-C4-2-HS</strain>
    </source>
</reference>
<dbReference type="CDD" id="cd00229">
    <property type="entry name" value="SGNH_hydrolase"/>
    <property type="match status" value="1"/>
</dbReference>
<organism evidence="1 2">
    <name type="scientific">Neobacillus driksii</name>
    <dbReference type="NCBI Taxonomy" id="3035913"/>
    <lineage>
        <taxon>Bacteria</taxon>
        <taxon>Bacillati</taxon>
        <taxon>Bacillota</taxon>
        <taxon>Bacilli</taxon>
        <taxon>Bacillales</taxon>
        <taxon>Bacillaceae</taxon>
        <taxon>Neobacillus</taxon>
    </lineage>
</organism>
<dbReference type="GO" id="GO:0016787">
    <property type="term" value="F:hydrolase activity"/>
    <property type="evidence" value="ECO:0007669"/>
    <property type="project" value="UniProtKB-KW"/>
</dbReference>
<comment type="caution">
    <text evidence="1">The sequence shown here is derived from an EMBL/GenBank/DDBJ whole genome shotgun (WGS) entry which is preliminary data.</text>
</comment>
<protein>
    <submittedName>
        <fullName evidence="1">SGNH/GDSL hydrolase family protein</fullName>
    </submittedName>
</protein>
<dbReference type="InterPro" id="IPR036514">
    <property type="entry name" value="SGNH_hydro_sf"/>
</dbReference>
<dbReference type="Gene3D" id="3.40.50.1110">
    <property type="entry name" value="SGNH hydrolase"/>
    <property type="match status" value="1"/>
</dbReference>
<keyword evidence="2" id="KW-1185">Reference proteome</keyword>
<name>A0ABV4YYU5_9BACI</name>
<gene>
    <name evidence="1" type="ORF">P5G62_023260</name>
</gene>
<dbReference type="EMBL" id="JAROBZ020000002">
    <property type="protein sequence ID" value="MFB3170029.1"/>
    <property type="molecule type" value="Genomic_DNA"/>
</dbReference>
<accession>A0ABV4YYU5</accession>
<evidence type="ECO:0000313" key="1">
    <source>
        <dbReference type="EMBL" id="MFB3170029.1"/>
    </source>
</evidence>
<sequence length="254" mass="28509">MKYFLTALWVFVCIGVLAFSHITWNKQTTVQAVVSDTEPSVKQDTNGVNADDKYMALAANLPEAAKKQLKLSLKDGKPYSILFVGSTALQWGSQVTESLLKSYGSERITTEMHTYDLTSNDFIGENKQLELAAKKAQLIVIEPFLLNDNGEVTIENTLANLTKIMEDIKAESPDTTFILQPSNPIYLPKLYSTQVEALKNYAVANNITFLDHWTAWPATDNIDIKNYLINGQNVPNEQGTQVWAQYLIEYFVSK</sequence>
<dbReference type="SUPFAM" id="SSF52266">
    <property type="entry name" value="SGNH hydrolase"/>
    <property type="match status" value="1"/>
</dbReference>